<comment type="caution">
    <text evidence="2">The sequence shown here is derived from an EMBL/GenBank/DDBJ whole genome shotgun (WGS) entry which is preliminary data.</text>
</comment>
<evidence type="ECO:0000256" key="1">
    <source>
        <dbReference type="SAM" id="MobiDB-lite"/>
    </source>
</evidence>
<gene>
    <name evidence="2" type="ORF">ABEB36_004810</name>
</gene>
<proteinExistence type="predicted"/>
<dbReference type="AlphaFoldDB" id="A0ABD1EWX3"/>
<keyword evidence="3" id="KW-1185">Reference proteome</keyword>
<organism evidence="2 3">
    <name type="scientific">Hypothenemus hampei</name>
    <name type="common">Coffee berry borer</name>
    <dbReference type="NCBI Taxonomy" id="57062"/>
    <lineage>
        <taxon>Eukaryota</taxon>
        <taxon>Metazoa</taxon>
        <taxon>Ecdysozoa</taxon>
        <taxon>Arthropoda</taxon>
        <taxon>Hexapoda</taxon>
        <taxon>Insecta</taxon>
        <taxon>Pterygota</taxon>
        <taxon>Neoptera</taxon>
        <taxon>Endopterygota</taxon>
        <taxon>Coleoptera</taxon>
        <taxon>Polyphaga</taxon>
        <taxon>Cucujiformia</taxon>
        <taxon>Curculionidae</taxon>
        <taxon>Scolytinae</taxon>
        <taxon>Hypothenemus</taxon>
    </lineage>
</organism>
<name>A0ABD1EWX3_HYPHA</name>
<accession>A0ABD1EWX3</accession>
<protein>
    <recommendedName>
        <fullName evidence="4">BED-type domain-containing protein</fullName>
    </recommendedName>
</protein>
<dbReference type="Proteomes" id="UP001566132">
    <property type="component" value="Unassembled WGS sequence"/>
</dbReference>
<feature type="compositionally biased region" description="Acidic residues" evidence="1">
    <location>
        <begin position="1"/>
        <end position="11"/>
    </location>
</feature>
<reference evidence="2 3" key="1">
    <citation type="submission" date="2024-05" db="EMBL/GenBank/DDBJ databases">
        <title>Genetic variation in Jamaican populations of the coffee berry borer (Hypothenemus hampei).</title>
        <authorList>
            <person name="Errbii M."/>
            <person name="Myrie A."/>
        </authorList>
    </citation>
    <scope>NUCLEOTIDE SEQUENCE [LARGE SCALE GENOMIC DNA]</scope>
    <source>
        <strain evidence="2">JA-Hopewell-2020-01-JO</strain>
        <tissue evidence="2">Whole body</tissue>
    </source>
</reference>
<evidence type="ECO:0000313" key="2">
    <source>
        <dbReference type="EMBL" id="KAL1505189.1"/>
    </source>
</evidence>
<evidence type="ECO:0000313" key="3">
    <source>
        <dbReference type="Proteomes" id="UP001566132"/>
    </source>
</evidence>
<sequence>MADETEIESELQEPTQRKRKKVQKKKVTDYFCVEQDPTSQKKTDKQGKCTLCTTKNIILKMKNCGTSSLRRHLQSQHSTVFKENFESEKASISTESESSSRNDSILGWLSGTIDVNEQVQGTFGTNASYQEAFQKLLVEYVIKKISSV</sequence>
<dbReference type="EMBL" id="JBDJPC010000004">
    <property type="protein sequence ID" value="KAL1505189.1"/>
    <property type="molecule type" value="Genomic_DNA"/>
</dbReference>
<feature type="region of interest" description="Disordered" evidence="1">
    <location>
        <begin position="1"/>
        <end position="26"/>
    </location>
</feature>
<evidence type="ECO:0008006" key="4">
    <source>
        <dbReference type="Google" id="ProtNLM"/>
    </source>
</evidence>